<dbReference type="STRING" id="1121421.SAMN02745123_00214"/>
<feature type="domain" description="ACT" evidence="2">
    <location>
        <begin position="15"/>
        <end position="89"/>
    </location>
</feature>
<evidence type="ECO:0000256" key="1">
    <source>
        <dbReference type="HAMAP-Rule" id="MF_01054"/>
    </source>
</evidence>
<keyword evidence="4" id="KW-1185">Reference proteome</keyword>
<evidence type="ECO:0000313" key="3">
    <source>
        <dbReference type="EMBL" id="SHJ96743.1"/>
    </source>
</evidence>
<sequence length="100" mass="11265">MQNQMKIGQSGKRIIVSVIGQDRVGIIAKVSTILAENQVNILDISQTILQEFFAMVLVADMEKSPIELDLLKETLNQAGQDLGVKIEAQHEDVFRYMHRI</sequence>
<dbReference type="Gene3D" id="3.30.70.260">
    <property type="match status" value="1"/>
</dbReference>
<dbReference type="InterPro" id="IPR002912">
    <property type="entry name" value="ACT_dom"/>
</dbReference>
<dbReference type="PANTHER" id="PTHR34875:SF6">
    <property type="entry name" value="UPF0237 PROTEIN MJ1558"/>
    <property type="match status" value="1"/>
</dbReference>
<dbReference type="AlphaFoldDB" id="A0A1M6NM30"/>
<dbReference type="PANTHER" id="PTHR34875">
    <property type="entry name" value="UPF0237 PROTEIN MJ1558"/>
    <property type="match status" value="1"/>
</dbReference>
<comment type="similarity">
    <text evidence="1">Belongs to the UPF0237 family.</text>
</comment>
<dbReference type="InterPro" id="IPR050990">
    <property type="entry name" value="UPF0237/GcvR_regulator"/>
</dbReference>
<organism evidence="3 4">
    <name type="scientific">Desulforamulus aeronauticus DSM 10349</name>
    <dbReference type="NCBI Taxonomy" id="1121421"/>
    <lineage>
        <taxon>Bacteria</taxon>
        <taxon>Bacillati</taxon>
        <taxon>Bacillota</taxon>
        <taxon>Clostridia</taxon>
        <taxon>Eubacteriales</taxon>
        <taxon>Peptococcaceae</taxon>
        <taxon>Desulforamulus</taxon>
    </lineage>
</organism>
<dbReference type="SUPFAM" id="SSF55021">
    <property type="entry name" value="ACT-like"/>
    <property type="match status" value="1"/>
</dbReference>
<dbReference type="InterPro" id="IPR045865">
    <property type="entry name" value="ACT-like_dom_sf"/>
</dbReference>
<dbReference type="OrthoDB" id="9803078at2"/>
<accession>A0A1M6NM30</accession>
<evidence type="ECO:0000313" key="4">
    <source>
        <dbReference type="Proteomes" id="UP000183997"/>
    </source>
</evidence>
<gene>
    <name evidence="3" type="ORF">SAMN02745123_00214</name>
</gene>
<dbReference type="PROSITE" id="PS51671">
    <property type="entry name" value="ACT"/>
    <property type="match status" value="1"/>
</dbReference>
<dbReference type="NCBIfam" id="NF001220">
    <property type="entry name" value="PRK00194.1"/>
    <property type="match status" value="1"/>
</dbReference>
<dbReference type="InterPro" id="IPR022986">
    <property type="entry name" value="UPF0237_ACT"/>
</dbReference>
<protein>
    <recommendedName>
        <fullName evidence="1">UPF0237 protein SAMN02745123_00214</fullName>
    </recommendedName>
</protein>
<dbReference type="HAMAP" id="MF_01054">
    <property type="entry name" value="UPF0237"/>
    <property type="match status" value="1"/>
</dbReference>
<proteinExistence type="inferred from homology"/>
<dbReference type="CDD" id="cd04872">
    <property type="entry name" value="ACT_1ZPV"/>
    <property type="match status" value="1"/>
</dbReference>
<dbReference type="RefSeq" id="WP_072910422.1">
    <property type="nucleotide sequence ID" value="NZ_FRAR01000004.1"/>
</dbReference>
<evidence type="ECO:0000259" key="2">
    <source>
        <dbReference type="PROSITE" id="PS51671"/>
    </source>
</evidence>
<dbReference type="Pfam" id="PF13740">
    <property type="entry name" value="ACT_6"/>
    <property type="match status" value="1"/>
</dbReference>
<name>A0A1M6NM30_9FIRM</name>
<dbReference type="EMBL" id="FRAR01000004">
    <property type="protein sequence ID" value="SHJ96743.1"/>
    <property type="molecule type" value="Genomic_DNA"/>
</dbReference>
<reference evidence="4" key="1">
    <citation type="submission" date="2016-11" db="EMBL/GenBank/DDBJ databases">
        <authorList>
            <person name="Varghese N."/>
            <person name="Submissions S."/>
        </authorList>
    </citation>
    <scope>NUCLEOTIDE SEQUENCE [LARGE SCALE GENOMIC DNA]</scope>
    <source>
        <strain evidence="4">DSM 10349</strain>
    </source>
</reference>
<dbReference type="Proteomes" id="UP000183997">
    <property type="component" value="Unassembled WGS sequence"/>
</dbReference>